<evidence type="ECO:0000313" key="2">
    <source>
        <dbReference type="EMBL" id="MCZ4590129.1"/>
    </source>
</evidence>
<dbReference type="InterPro" id="IPR047951">
    <property type="entry name" value="Transpos_ISL3"/>
</dbReference>
<evidence type="ECO:0000313" key="3">
    <source>
        <dbReference type="EMBL" id="WLF52165.1"/>
    </source>
</evidence>
<dbReference type="Pfam" id="PF01610">
    <property type="entry name" value="DDE_Tnp_ISL3"/>
    <property type="match status" value="1"/>
</dbReference>
<dbReference type="AlphaFoldDB" id="A0AAX3YTG8"/>
<evidence type="ECO:0000313" key="4">
    <source>
        <dbReference type="Proteomes" id="UP001066327"/>
    </source>
</evidence>
<organism evidence="3 5">
    <name type="scientific">Rhodococcus opacus</name>
    <name type="common">Nocardia opaca</name>
    <dbReference type="NCBI Taxonomy" id="37919"/>
    <lineage>
        <taxon>Bacteria</taxon>
        <taxon>Bacillati</taxon>
        <taxon>Actinomycetota</taxon>
        <taxon>Actinomycetes</taxon>
        <taxon>Mycobacteriales</taxon>
        <taxon>Nocardiaceae</taxon>
        <taxon>Rhodococcus</taxon>
    </lineage>
</organism>
<dbReference type="Proteomes" id="UP001066327">
    <property type="component" value="Unassembled WGS sequence"/>
</dbReference>
<dbReference type="Proteomes" id="UP001231166">
    <property type="component" value="Plasmid pRho-VOC14-L"/>
</dbReference>
<protein>
    <submittedName>
        <fullName evidence="3">Transposase</fullName>
    </submittedName>
</protein>
<geneLocation type="plasmid" evidence="3 5">
    <name>pRho-VOC14-L</name>
</geneLocation>
<proteinExistence type="predicted"/>
<keyword evidence="3" id="KW-0614">Plasmid</keyword>
<name>A0AAX3YTG8_RHOOP</name>
<keyword evidence="4" id="KW-1185">Reference proteome</keyword>
<evidence type="ECO:0000313" key="5">
    <source>
        <dbReference type="Proteomes" id="UP001231166"/>
    </source>
</evidence>
<dbReference type="RefSeq" id="WP_269592847.1">
    <property type="nucleotide sequence ID" value="NZ_CP130956.1"/>
</dbReference>
<gene>
    <name evidence="2" type="ORF">O4328_42030</name>
    <name evidence="3" type="ORF">Q5707_42890</name>
</gene>
<sequence length="170" mass="18796">MTQPWARRTPVLGGVISAIGLAVAGRAGARLASRLGIRVGRDTLLRAVRTIPDSKVRDVRVLGIDDFAIRRGHIYGTVVVDMTTRTPIDLLGDRTAETVATWLKEHPVTEIVCRDRAAAYADGIRSGAPDAVQMADRWDLWHNLAEAVEKTVTRHRADLRPSSTRPRRMK</sequence>
<dbReference type="EMBL" id="CP130956">
    <property type="protein sequence ID" value="WLF52165.1"/>
    <property type="molecule type" value="Genomic_DNA"/>
</dbReference>
<dbReference type="InterPro" id="IPR002560">
    <property type="entry name" value="Transposase_DDE"/>
</dbReference>
<dbReference type="PANTHER" id="PTHR33498:SF1">
    <property type="entry name" value="TRANSPOSASE FOR INSERTION SEQUENCE ELEMENT IS1557"/>
    <property type="match status" value="1"/>
</dbReference>
<feature type="domain" description="Transposase IS204/IS1001/IS1096/IS1165 DDE" evidence="1">
    <location>
        <begin position="62"/>
        <end position="162"/>
    </location>
</feature>
<accession>A0AAX3YTG8</accession>
<dbReference type="PANTHER" id="PTHR33498">
    <property type="entry name" value="TRANSPOSASE FOR INSERTION SEQUENCE ELEMENT IS1557"/>
    <property type="match status" value="1"/>
</dbReference>
<reference evidence="3" key="2">
    <citation type="submission" date="2023-07" db="EMBL/GenBank/DDBJ databases">
        <title>Genomic analysis of Rhodococcus opacus VOC-14 with glycol ethers degradation activity.</title>
        <authorList>
            <person name="Narkevich D.A."/>
            <person name="Hlushen A.M."/>
            <person name="Akhremchuk A.E."/>
            <person name="Sikolenko M.A."/>
            <person name="Valentovich L.N."/>
        </authorList>
    </citation>
    <scope>NUCLEOTIDE SEQUENCE</scope>
    <source>
        <strain evidence="3">VOC-14</strain>
        <plasmid evidence="3">pRho-VOC14-L</plasmid>
    </source>
</reference>
<evidence type="ECO:0000259" key="1">
    <source>
        <dbReference type="Pfam" id="PF01610"/>
    </source>
</evidence>
<reference evidence="2" key="1">
    <citation type="submission" date="2022-12" db="EMBL/GenBank/DDBJ databases">
        <authorList>
            <person name="Krivoruchko A.V."/>
            <person name="Elkin A."/>
        </authorList>
    </citation>
    <scope>NUCLEOTIDE SEQUENCE</scope>
    <source>
        <strain evidence="2">IEGM 249</strain>
    </source>
</reference>
<dbReference type="EMBL" id="JAPWIS010000042">
    <property type="protein sequence ID" value="MCZ4590129.1"/>
    <property type="molecule type" value="Genomic_DNA"/>
</dbReference>